<comment type="caution">
    <text evidence="1">The sequence shown here is derived from an EMBL/GenBank/DDBJ whole genome shotgun (WGS) entry which is preliminary data.</text>
</comment>
<evidence type="ECO:0000313" key="1">
    <source>
        <dbReference type="EMBL" id="KAH7289088.1"/>
    </source>
</evidence>
<gene>
    <name evidence="1" type="ORF">KP509_31G056700</name>
</gene>
<name>A0A8T2R078_CERRI</name>
<keyword evidence="2" id="KW-1185">Reference proteome</keyword>
<dbReference type="Proteomes" id="UP000825935">
    <property type="component" value="Chromosome 31"/>
</dbReference>
<evidence type="ECO:0000313" key="2">
    <source>
        <dbReference type="Proteomes" id="UP000825935"/>
    </source>
</evidence>
<proteinExistence type="predicted"/>
<accession>A0A8T2R078</accession>
<protein>
    <submittedName>
        <fullName evidence="1">Uncharacterized protein</fullName>
    </submittedName>
</protein>
<organism evidence="1 2">
    <name type="scientific">Ceratopteris richardii</name>
    <name type="common">Triangle waterfern</name>
    <dbReference type="NCBI Taxonomy" id="49495"/>
    <lineage>
        <taxon>Eukaryota</taxon>
        <taxon>Viridiplantae</taxon>
        <taxon>Streptophyta</taxon>
        <taxon>Embryophyta</taxon>
        <taxon>Tracheophyta</taxon>
        <taxon>Polypodiopsida</taxon>
        <taxon>Polypodiidae</taxon>
        <taxon>Polypodiales</taxon>
        <taxon>Pteridineae</taxon>
        <taxon>Pteridaceae</taxon>
        <taxon>Parkerioideae</taxon>
        <taxon>Ceratopteris</taxon>
    </lineage>
</organism>
<dbReference type="AlphaFoldDB" id="A0A8T2R078"/>
<dbReference type="EMBL" id="CM035436">
    <property type="protein sequence ID" value="KAH7289088.1"/>
    <property type="molecule type" value="Genomic_DNA"/>
</dbReference>
<reference evidence="1" key="1">
    <citation type="submission" date="2021-08" db="EMBL/GenBank/DDBJ databases">
        <title>WGS assembly of Ceratopteris richardii.</title>
        <authorList>
            <person name="Marchant D.B."/>
            <person name="Chen G."/>
            <person name="Jenkins J."/>
            <person name="Shu S."/>
            <person name="Leebens-Mack J."/>
            <person name="Grimwood J."/>
            <person name="Schmutz J."/>
            <person name="Soltis P."/>
            <person name="Soltis D."/>
            <person name="Chen Z.-H."/>
        </authorList>
    </citation>
    <scope>NUCLEOTIDE SEQUENCE</scope>
    <source>
        <strain evidence="1">Whitten #5841</strain>
        <tissue evidence="1">Leaf</tissue>
    </source>
</reference>
<sequence>MSWQVVPPRAIDAALATPTRAMEELFLSPDGQITLSIPQVTSPWRPPMLLSIASSMSDGNTSLRGCSLPVGSSSHKRFRPSSCSFSCGTSSDVCVILEGACAAQ</sequence>